<dbReference type="AlphaFoldDB" id="A0A2U2MRW7"/>
<accession>A0A2U2MRW7</accession>
<keyword evidence="3" id="KW-1133">Transmembrane helix</keyword>
<dbReference type="EMBL" id="QFFN01000017">
    <property type="protein sequence ID" value="PWG59583.1"/>
    <property type="molecule type" value="Genomic_DNA"/>
</dbReference>
<feature type="compositionally biased region" description="Basic and acidic residues" evidence="2">
    <location>
        <begin position="42"/>
        <end position="53"/>
    </location>
</feature>
<comment type="caution">
    <text evidence="4">The sequence shown here is derived from an EMBL/GenBank/DDBJ whole genome shotgun (WGS) entry which is preliminary data.</text>
</comment>
<evidence type="ECO:0000256" key="2">
    <source>
        <dbReference type="SAM" id="MobiDB-lite"/>
    </source>
</evidence>
<evidence type="ECO:0000256" key="3">
    <source>
        <dbReference type="SAM" id="Phobius"/>
    </source>
</evidence>
<sequence>MPNINGLEQSDPTILDVSHRNGFPTGSVPGGPGGSYGSGESDSGKSDGGKSDSGKSTNGKRRGIIIAVIVAVLIIIGGVIGWRIMASRSYANAMGDCRTQVNALADAQKTAKSQLEKANAVVGTDANNVADATTLTTLKTAISDVDVDAASLSCNDGAPARELRSVADSAKTAIDKLTTSTTALGKAVKAVESSKDAKTLGDAKAALQKQIDAAEKLMATSKGKVKDNDRSRHALERRIADAKTVLKSATAADDTTLNSLKSATRGVGSSIDAVNTSVREKAAADRKAQEAAADKSRCAAIVGVYAPANSGGGPAVDAGCNIGSGAWPASQYVSGSYKNLGGGRFSWSTSDGSKLTYYPAGTYAPLQSTMTPEFLAPAGITDPTNTPKIEVHDNPNSMGGIGTLMFKG</sequence>
<keyword evidence="3" id="KW-0472">Membrane</keyword>
<organism evidence="4 5">
    <name type="scientific">Bifidobacterium catulorum</name>
    <dbReference type="NCBI Taxonomy" id="1630173"/>
    <lineage>
        <taxon>Bacteria</taxon>
        <taxon>Bacillati</taxon>
        <taxon>Actinomycetota</taxon>
        <taxon>Actinomycetes</taxon>
        <taxon>Bifidobacteriales</taxon>
        <taxon>Bifidobacteriaceae</taxon>
        <taxon>Bifidobacterium</taxon>
    </lineage>
</organism>
<gene>
    <name evidence="4" type="ORF">DF200_06800</name>
</gene>
<evidence type="ECO:0000256" key="1">
    <source>
        <dbReference type="SAM" id="Coils"/>
    </source>
</evidence>
<feature type="compositionally biased region" description="Gly residues" evidence="2">
    <location>
        <begin position="28"/>
        <end position="37"/>
    </location>
</feature>
<feature type="transmembrane region" description="Helical" evidence="3">
    <location>
        <begin position="64"/>
        <end position="85"/>
    </location>
</feature>
<dbReference type="Proteomes" id="UP000245753">
    <property type="component" value="Unassembled WGS sequence"/>
</dbReference>
<protein>
    <recommendedName>
        <fullName evidence="6">Colicin transporter</fullName>
    </recommendedName>
</protein>
<proteinExistence type="predicted"/>
<feature type="coiled-coil region" evidence="1">
    <location>
        <begin position="197"/>
        <end position="252"/>
    </location>
</feature>
<reference evidence="4 5" key="1">
    <citation type="journal article" date="2018" name="Int. J. Syst. Evol. Microbiol.">
        <title>Bifidobacterium catulorum sp. nov., a novel taxon from the faeces of the baby common marmoset (Callithrix jacchus).</title>
        <authorList>
            <person name="Modesto M."/>
            <person name="Michelini S."/>
            <person name="Oki K."/>
            <person name="Biavati B."/>
            <person name="Watanabe K."/>
            <person name="Mattarelli P."/>
        </authorList>
    </citation>
    <scope>NUCLEOTIDE SEQUENCE [LARGE SCALE GENOMIC DNA]</scope>
    <source>
        <strain evidence="4 5">MRM 8.19</strain>
    </source>
</reference>
<evidence type="ECO:0008006" key="6">
    <source>
        <dbReference type="Google" id="ProtNLM"/>
    </source>
</evidence>
<name>A0A2U2MRW7_9BIFI</name>
<keyword evidence="1" id="KW-0175">Coiled coil</keyword>
<evidence type="ECO:0000313" key="4">
    <source>
        <dbReference type="EMBL" id="PWG59583.1"/>
    </source>
</evidence>
<evidence type="ECO:0000313" key="5">
    <source>
        <dbReference type="Proteomes" id="UP000245753"/>
    </source>
</evidence>
<feature type="compositionally biased region" description="Polar residues" evidence="2">
    <location>
        <begin position="1"/>
        <end position="12"/>
    </location>
</feature>
<keyword evidence="5" id="KW-1185">Reference proteome</keyword>
<feature type="region of interest" description="Disordered" evidence="2">
    <location>
        <begin position="1"/>
        <end position="57"/>
    </location>
</feature>
<keyword evidence="3" id="KW-0812">Transmembrane</keyword>